<proteinExistence type="predicted"/>
<feature type="compositionally biased region" description="Polar residues" evidence="1">
    <location>
        <begin position="151"/>
        <end position="163"/>
    </location>
</feature>
<name>A0AA39GYY1_9BILA</name>
<protein>
    <recommendedName>
        <fullName evidence="2">WH2 domain-containing protein</fullName>
    </recommendedName>
</protein>
<evidence type="ECO:0000313" key="3">
    <source>
        <dbReference type="EMBL" id="KAK0395079.1"/>
    </source>
</evidence>
<feature type="region of interest" description="Disordered" evidence="1">
    <location>
        <begin position="294"/>
        <end position="317"/>
    </location>
</feature>
<feature type="domain" description="WH2" evidence="2">
    <location>
        <begin position="88"/>
        <end position="105"/>
    </location>
</feature>
<dbReference type="Proteomes" id="UP001175271">
    <property type="component" value="Unassembled WGS sequence"/>
</dbReference>
<comment type="caution">
    <text evidence="3">The sequence shown here is derived from an EMBL/GenBank/DDBJ whole genome shotgun (WGS) entry which is preliminary data.</text>
</comment>
<sequence>MNPDNPILAEIRHGICLRPAKHKMVDKSGLRVERDEVTPGLSVVKPELIPAPPPLQPPPPPALNINKASKPVTKPSLLKLGGPSTSVNRDELLKSIRSGISLRKTTINDRSSPCLRSEGEEERPKSISPQPPMPPPQALLPPSLPLSFSPVQTQYNGGQQYSPMSEDDLPSPPSNLPTYYDTKRLSPLPVHTYESEATMRFSPEPPPLASNAPPAPPLPPQMNLRVMAPVYAQPVVPQLMAEEPTKPQLTQAPPQQPPKKSDFVFNEEDLKTSQEQVRAVIPMGSASQRIAMFTSKSNGNGNSQEPHSGPSSGRSTPKMMVRKEFISADKPAPTPTPIMTPVPASIAAPTPTMTPIVRPPLPTSKPPPLPTTAAPEPPINAFSGPYQFQRDENANVNKISAGSVIKQFEETPKEVNTSPPAPKFAPSKAHGAHFAQIRDSFANGAPTSAAPAPVSTGERVWKAAAMASAASKVSSVMNGSAAPNSAPMSTAAEQPKKNVSIPINAPWYVKKSDVGNIGSRNVAIPIRLAEENKLAKANRMNGGNHEIPVQSRITSAPAPHIIASNDRLQRIAQLHPEALHNGYKFDINLNSNDPIALVER</sequence>
<dbReference type="GO" id="GO:0003779">
    <property type="term" value="F:actin binding"/>
    <property type="evidence" value="ECO:0007669"/>
    <property type="project" value="InterPro"/>
</dbReference>
<dbReference type="AlphaFoldDB" id="A0AA39GYY1"/>
<organism evidence="3 4">
    <name type="scientific">Steinernema hermaphroditum</name>
    <dbReference type="NCBI Taxonomy" id="289476"/>
    <lineage>
        <taxon>Eukaryota</taxon>
        <taxon>Metazoa</taxon>
        <taxon>Ecdysozoa</taxon>
        <taxon>Nematoda</taxon>
        <taxon>Chromadorea</taxon>
        <taxon>Rhabditida</taxon>
        <taxon>Tylenchina</taxon>
        <taxon>Panagrolaimomorpha</taxon>
        <taxon>Strongyloidoidea</taxon>
        <taxon>Steinernematidae</taxon>
        <taxon>Steinernema</taxon>
    </lineage>
</organism>
<accession>A0AA39GYY1</accession>
<feature type="compositionally biased region" description="Polar residues" evidence="1">
    <location>
        <begin position="294"/>
        <end position="315"/>
    </location>
</feature>
<feature type="region of interest" description="Disordered" evidence="1">
    <location>
        <begin position="44"/>
        <end position="69"/>
    </location>
</feature>
<dbReference type="InterPro" id="IPR003124">
    <property type="entry name" value="WH2_dom"/>
</dbReference>
<feature type="compositionally biased region" description="Pro residues" evidence="1">
    <location>
        <begin position="49"/>
        <end position="62"/>
    </location>
</feature>
<feature type="compositionally biased region" description="Pro residues" evidence="1">
    <location>
        <begin position="129"/>
        <end position="144"/>
    </location>
</feature>
<dbReference type="Pfam" id="PF02205">
    <property type="entry name" value="WH2"/>
    <property type="match status" value="1"/>
</dbReference>
<keyword evidence="4" id="KW-1185">Reference proteome</keyword>
<evidence type="ECO:0000256" key="1">
    <source>
        <dbReference type="SAM" id="MobiDB-lite"/>
    </source>
</evidence>
<evidence type="ECO:0000259" key="2">
    <source>
        <dbReference type="PROSITE" id="PS51082"/>
    </source>
</evidence>
<feature type="region of interest" description="Disordered" evidence="1">
    <location>
        <begin position="104"/>
        <end position="178"/>
    </location>
</feature>
<reference evidence="3" key="1">
    <citation type="submission" date="2023-06" db="EMBL/GenBank/DDBJ databases">
        <title>Genomic analysis of the entomopathogenic nematode Steinernema hermaphroditum.</title>
        <authorList>
            <person name="Schwarz E.M."/>
            <person name="Heppert J.K."/>
            <person name="Baniya A."/>
            <person name="Schwartz H.T."/>
            <person name="Tan C.-H."/>
            <person name="Antoshechkin I."/>
            <person name="Sternberg P.W."/>
            <person name="Goodrich-Blair H."/>
            <person name="Dillman A.R."/>
        </authorList>
    </citation>
    <scope>NUCLEOTIDE SEQUENCE</scope>
    <source>
        <strain evidence="3">PS9179</strain>
        <tissue evidence="3">Whole animal</tissue>
    </source>
</reference>
<gene>
    <name evidence="3" type="ORF">QR680_001103</name>
</gene>
<dbReference type="SMART" id="SM00246">
    <property type="entry name" value="WH2"/>
    <property type="match status" value="2"/>
</dbReference>
<dbReference type="EMBL" id="JAUCMV010000005">
    <property type="protein sequence ID" value="KAK0395079.1"/>
    <property type="molecule type" value="Genomic_DNA"/>
</dbReference>
<evidence type="ECO:0000313" key="4">
    <source>
        <dbReference type="Proteomes" id="UP001175271"/>
    </source>
</evidence>
<dbReference type="PROSITE" id="PS51082">
    <property type="entry name" value="WH2"/>
    <property type="match status" value="1"/>
</dbReference>